<sequence>MLASPRYIAKSHYWKNSQAKLLMDQQTYEHFTRLLRSPGLLDGPGKLKSLAFNIALKEAQHKIKAFRAWHAALPSTLTCLAESQNGPALGTEDCQSWALINSSKVCDFSKLSKKLQSNGLAEKWVS</sequence>
<evidence type="ECO:0000313" key="2">
    <source>
        <dbReference type="EMBL" id="OAV88337.1"/>
    </source>
</evidence>
<proteinExistence type="predicted"/>
<evidence type="ECO:0000313" key="3">
    <source>
        <dbReference type="EnsemblFungi" id="PTTG_09656-t43_1-p1"/>
    </source>
</evidence>
<organism evidence="2">
    <name type="scientific">Puccinia triticina (isolate 1-1 / race 1 (BBBD))</name>
    <name type="common">Brown leaf rust fungus</name>
    <dbReference type="NCBI Taxonomy" id="630390"/>
    <lineage>
        <taxon>Eukaryota</taxon>
        <taxon>Fungi</taxon>
        <taxon>Dikarya</taxon>
        <taxon>Basidiomycota</taxon>
        <taxon>Pucciniomycotina</taxon>
        <taxon>Pucciniomycetes</taxon>
        <taxon>Pucciniales</taxon>
        <taxon>Pucciniaceae</taxon>
        <taxon>Puccinia</taxon>
    </lineage>
</organism>
<accession>A0A0C4F8Z4</accession>
<dbReference type="Pfam" id="PF18400">
    <property type="entry name" value="Thioredoxin_12"/>
    <property type="match status" value="1"/>
</dbReference>
<evidence type="ECO:0000313" key="4">
    <source>
        <dbReference type="Proteomes" id="UP000005240"/>
    </source>
</evidence>
<dbReference type="Proteomes" id="UP000005240">
    <property type="component" value="Unassembled WGS sequence"/>
</dbReference>
<reference evidence="2" key="2">
    <citation type="submission" date="2016-05" db="EMBL/GenBank/DDBJ databases">
        <title>Comparative analysis highlights variable genome content of wheat rusts and divergence of the mating loci.</title>
        <authorList>
            <person name="Cuomo C.A."/>
            <person name="Bakkeren G."/>
            <person name="Szabo L."/>
            <person name="Khalil H."/>
            <person name="Joly D."/>
            <person name="Goldberg J."/>
            <person name="Young S."/>
            <person name="Zeng Q."/>
            <person name="Fellers J."/>
        </authorList>
    </citation>
    <scope>NUCLEOTIDE SEQUENCE [LARGE SCALE GENOMIC DNA]</scope>
    <source>
        <strain evidence="2">1-1 BBBD Race 1</strain>
    </source>
</reference>
<protein>
    <submittedName>
        <fullName evidence="3">Thioredoxin_12 domain-containing protein</fullName>
    </submittedName>
</protein>
<dbReference type="InterPro" id="IPR040693">
    <property type="entry name" value="UGGT_TRXL_1"/>
</dbReference>
<dbReference type="VEuPathDB" id="FungiDB:PTTG_09656"/>
<dbReference type="EMBL" id="ADAS02000184">
    <property type="protein sequence ID" value="OAV88337.1"/>
    <property type="molecule type" value="Genomic_DNA"/>
</dbReference>
<dbReference type="AlphaFoldDB" id="A0A0C4F8Z4"/>
<reference evidence="3 4" key="3">
    <citation type="journal article" date="2017" name="G3 (Bethesda)">
        <title>Comparative analysis highlights variable genome content of wheat rusts and divergence of the mating loci.</title>
        <authorList>
            <person name="Cuomo C.A."/>
            <person name="Bakkeren G."/>
            <person name="Khalil H.B."/>
            <person name="Panwar V."/>
            <person name="Joly D."/>
            <person name="Linning R."/>
            <person name="Sakthikumar S."/>
            <person name="Song X."/>
            <person name="Adiconis X."/>
            <person name="Fan L."/>
            <person name="Goldberg J.M."/>
            <person name="Levin J.Z."/>
            <person name="Young S."/>
            <person name="Zeng Q."/>
            <person name="Anikster Y."/>
            <person name="Bruce M."/>
            <person name="Wang M."/>
            <person name="Yin C."/>
            <person name="McCallum B."/>
            <person name="Szabo L.J."/>
            <person name="Hulbert S."/>
            <person name="Chen X."/>
            <person name="Fellers J.P."/>
        </authorList>
    </citation>
    <scope>NUCLEOTIDE SEQUENCE</scope>
    <source>
        <strain evidence="4">Isolate 1-1 / race 1 (BBBD)</strain>
        <strain evidence="3">isolate 1-1 / race 1 (BBBD)</strain>
    </source>
</reference>
<gene>
    <name evidence="2" type="ORF">PTTG_09656</name>
</gene>
<dbReference type="OrthoDB" id="27683at2759"/>
<name>A0A0C4F8Z4_PUCT1</name>
<dbReference type="EnsemblFungi" id="PTTG_09656-t43_1">
    <property type="protein sequence ID" value="PTTG_09656-t43_1-p1"/>
    <property type="gene ID" value="PTTG_09656"/>
</dbReference>
<reference evidence="2" key="1">
    <citation type="submission" date="2009-11" db="EMBL/GenBank/DDBJ databases">
        <authorList>
            <consortium name="The Broad Institute Genome Sequencing Platform"/>
            <person name="Ward D."/>
            <person name="Feldgarden M."/>
            <person name="Earl A."/>
            <person name="Young S.K."/>
            <person name="Zeng Q."/>
            <person name="Koehrsen M."/>
            <person name="Alvarado L."/>
            <person name="Berlin A."/>
            <person name="Bochicchio J."/>
            <person name="Borenstein D."/>
            <person name="Chapman S.B."/>
            <person name="Chen Z."/>
            <person name="Engels R."/>
            <person name="Freedman E."/>
            <person name="Gellesch M."/>
            <person name="Goldberg J."/>
            <person name="Griggs A."/>
            <person name="Gujja S."/>
            <person name="Heilman E."/>
            <person name="Heiman D."/>
            <person name="Hepburn T."/>
            <person name="Howarth C."/>
            <person name="Jen D."/>
            <person name="Larson L."/>
            <person name="Lewis B."/>
            <person name="Mehta T."/>
            <person name="Park D."/>
            <person name="Pearson M."/>
            <person name="Roberts A."/>
            <person name="Saif S."/>
            <person name="Shea T."/>
            <person name="Shenoy N."/>
            <person name="Sisk P."/>
            <person name="Stolte C."/>
            <person name="Sykes S."/>
            <person name="Thomson T."/>
            <person name="Walk T."/>
            <person name="White J."/>
            <person name="Yandava C."/>
            <person name="Izard J."/>
            <person name="Baranova O.V."/>
            <person name="Blanton J.M."/>
            <person name="Tanner A.C."/>
            <person name="Dewhirst F.E."/>
            <person name="Haas B."/>
            <person name="Nusbaum C."/>
            <person name="Birren B."/>
        </authorList>
    </citation>
    <scope>NUCLEOTIDE SEQUENCE [LARGE SCALE GENOMIC DNA]</scope>
    <source>
        <strain evidence="2">1-1 BBBD Race 1</strain>
    </source>
</reference>
<keyword evidence="4" id="KW-1185">Reference proteome</keyword>
<dbReference type="STRING" id="630390.A0A0C4F8Z4"/>
<evidence type="ECO:0000259" key="1">
    <source>
        <dbReference type="Pfam" id="PF18400"/>
    </source>
</evidence>
<feature type="domain" description="UGGT thioredoxin-like" evidence="1">
    <location>
        <begin position="16"/>
        <end position="117"/>
    </location>
</feature>
<reference evidence="3" key="4">
    <citation type="submission" date="2025-05" db="UniProtKB">
        <authorList>
            <consortium name="EnsemblFungi"/>
        </authorList>
    </citation>
    <scope>IDENTIFICATION</scope>
    <source>
        <strain evidence="3">isolate 1-1 / race 1 (BBBD)</strain>
    </source>
</reference>